<keyword evidence="4" id="KW-1185">Reference proteome</keyword>
<organism evidence="3 4">
    <name type="scientific">Moniliophthora roreri (strain MCA 2997)</name>
    <name type="common">Cocoa frosty pod rot fungus</name>
    <name type="synonym">Crinipellis roreri</name>
    <dbReference type="NCBI Taxonomy" id="1381753"/>
    <lineage>
        <taxon>Eukaryota</taxon>
        <taxon>Fungi</taxon>
        <taxon>Dikarya</taxon>
        <taxon>Basidiomycota</taxon>
        <taxon>Agaricomycotina</taxon>
        <taxon>Agaricomycetes</taxon>
        <taxon>Agaricomycetidae</taxon>
        <taxon>Agaricales</taxon>
        <taxon>Marasmiineae</taxon>
        <taxon>Marasmiaceae</taxon>
        <taxon>Moniliophthora</taxon>
    </lineage>
</organism>
<feature type="transmembrane region" description="Helical" evidence="1">
    <location>
        <begin position="24"/>
        <end position="44"/>
    </location>
</feature>
<sequence>MNASALGEEIEIPAEFVAFSSRLIGSYIAVATLGMFLWDVLINLGSEYRLVLKRGLGLLTIAYVWARVVALTILIGAVIFLTVPLDRYCFVFSRVVLSLLPTFVTAESLLLFFRVRAIYLEQRRVVVTFLVLLLIVAASSALIPFSFTGFPAGPTNPYCTASVNMQLSEALIVIPLINEVFTFIAISYKLVPPRFEEEEPAQRCLILDLRKWAFWRGKDLPMLSRTLWQDGQIYILCVVSSTTLSICPAY</sequence>
<dbReference type="HOGENOM" id="CLU_060549_2_0_1"/>
<feature type="transmembrane region" description="Helical" evidence="1">
    <location>
        <begin position="125"/>
        <end position="147"/>
    </location>
</feature>
<dbReference type="EMBL" id="AWSO01001039">
    <property type="protein sequence ID" value="ESK85662.1"/>
    <property type="molecule type" value="Genomic_DNA"/>
</dbReference>
<evidence type="ECO:0000313" key="4">
    <source>
        <dbReference type="Proteomes" id="UP000017559"/>
    </source>
</evidence>
<keyword evidence="1" id="KW-0812">Transmembrane</keyword>
<feature type="transmembrane region" description="Helical" evidence="1">
    <location>
        <begin position="167"/>
        <end position="188"/>
    </location>
</feature>
<evidence type="ECO:0000259" key="2">
    <source>
        <dbReference type="Pfam" id="PF20151"/>
    </source>
</evidence>
<evidence type="ECO:0000313" key="3">
    <source>
        <dbReference type="EMBL" id="ESK85662.1"/>
    </source>
</evidence>
<feature type="transmembrane region" description="Helical" evidence="1">
    <location>
        <begin position="56"/>
        <end position="83"/>
    </location>
</feature>
<proteinExistence type="predicted"/>
<keyword evidence="1" id="KW-1133">Transmembrane helix</keyword>
<protein>
    <recommendedName>
        <fullName evidence="2">DUF6533 domain-containing protein</fullName>
    </recommendedName>
</protein>
<evidence type="ECO:0000256" key="1">
    <source>
        <dbReference type="SAM" id="Phobius"/>
    </source>
</evidence>
<feature type="domain" description="DUF6533" evidence="2">
    <location>
        <begin position="27"/>
        <end position="71"/>
    </location>
</feature>
<comment type="caution">
    <text evidence="3">The sequence shown here is derived from an EMBL/GenBank/DDBJ whole genome shotgun (WGS) entry which is preliminary data.</text>
</comment>
<dbReference type="Pfam" id="PF20151">
    <property type="entry name" value="DUF6533"/>
    <property type="match status" value="1"/>
</dbReference>
<feature type="transmembrane region" description="Helical" evidence="1">
    <location>
        <begin position="95"/>
        <end position="113"/>
    </location>
</feature>
<keyword evidence="1" id="KW-0472">Membrane</keyword>
<dbReference type="KEGG" id="mrr:Moror_9931"/>
<dbReference type="Proteomes" id="UP000017559">
    <property type="component" value="Unassembled WGS sequence"/>
</dbReference>
<name>V2WVR8_MONRO</name>
<reference evidence="3 4" key="1">
    <citation type="journal article" date="2014" name="BMC Genomics">
        <title>Genome and secretome analysis of the hemibiotrophic fungal pathogen, Moniliophthora roreri, which causes frosty pod rot disease of cacao: mechanisms of the biotrophic and necrotrophic phases.</title>
        <authorList>
            <person name="Meinhardt L.W."/>
            <person name="Costa G.G.L."/>
            <person name="Thomazella D.P.T."/>
            <person name="Teixeira P.J.P.L."/>
            <person name="Carazzolle M.F."/>
            <person name="Schuster S.C."/>
            <person name="Carlson J.E."/>
            <person name="Guiltinan M.J."/>
            <person name="Mieczkowski P."/>
            <person name="Farmer A."/>
            <person name="Ramaraj T."/>
            <person name="Crozier J."/>
            <person name="Davis R.E."/>
            <person name="Shao J."/>
            <person name="Melnick R.L."/>
            <person name="Pereira G.A.G."/>
            <person name="Bailey B.A."/>
        </authorList>
    </citation>
    <scope>NUCLEOTIDE SEQUENCE [LARGE SCALE GENOMIC DNA]</scope>
    <source>
        <strain evidence="3 4">MCA 2997</strain>
    </source>
</reference>
<dbReference type="AlphaFoldDB" id="V2WVR8"/>
<gene>
    <name evidence="3" type="ORF">Moror_9931</name>
</gene>
<accession>V2WVR8</accession>
<dbReference type="OrthoDB" id="3038990at2759"/>
<dbReference type="InterPro" id="IPR045340">
    <property type="entry name" value="DUF6533"/>
</dbReference>